<keyword evidence="2" id="KW-1185">Reference proteome</keyword>
<dbReference type="RefSeq" id="WP_076477306.1">
    <property type="nucleotide sequence ID" value="NZ_FTNT01000002.1"/>
</dbReference>
<dbReference type="PANTHER" id="PTHR30348:SF4">
    <property type="entry name" value="DUF72 DOMAIN-CONTAINING PROTEIN"/>
    <property type="match status" value="1"/>
</dbReference>
<dbReference type="SUPFAM" id="SSF117396">
    <property type="entry name" value="TM1631-like"/>
    <property type="match status" value="1"/>
</dbReference>
<dbReference type="STRING" id="1344003.SAMN05445060_0675"/>
<evidence type="ECO:0000313" key="2">
    <source>
        <dbReference type="Proteomes" id="UP000186218"/>
    </source>
</evidence>
<dbReference type="EMBL" id="FTNT01000002">
    <property type="protein sequence ID" value="SIR75843.1"/>
    <property type="molecule type" value="Genomic_DNA"/>
</dbReference>
<proteinExistence type="predicted"/>
<evidence type="ECO:0000313" key="1">
    <source>
        <dbReference type="EMBL" id="SIR75843.1"/>
    </source>
</evidence>
<dbReference type="Pfam" id="PF01904">
    <property type="entry name" value="DUF72"/>
    <property type="match status" value="1"/>
</dbReference>
<reference evidence="1 2" key="1">
    <citation type="submission" date="2017-01" db="EMBL/GenBank/DDBJ databases">
        <authorList>
            <person name="Mah S.A."/>
            <person name="Swanson W.J."/>
            <person name="Moy G.W."/>
            <person name="Vacquier V.D."/>
        </authorList>
    </citation>
    <scope>NUCLEOTIDE SEQUENCE [LARGE SCALE GENOMIC DNA]</scope>
    <source>
        <strain evidence="1 2">CPCC 203464</strain>
    </source>
</reference>
<name>A0A1N7DJ15_9NOCA</name>
<dbReference type="PANTHER" id="PTHR30348">
    <property type="entry name" value="UNCHARACTERIZED PROTEIN YECE"/>
    <property type="match status" value="1"/>
</dbReference>
<protein>
    <submittedName>
        <fullName evidence="1">Uncharacterized conserved protein YecE, DUF72 family</fullName>
    </submittedName>
</protein>
<dbReference type="AlphaFoldDB" id="A0A1N7DJ15"/>
<dbReference type="OrthoDB" id="9780310at2"/>
<accession>A0A1N7DJ15</accession>
<gene>
    <name evidence="1" type="ORF">SAMN05445060_0675</name>
</gene>
<organism evidence="1 2">
    <name type="scientific">Williamsia sterculiae</name>
    <dbReference type="NCBI Taxonomy" id="1344003"/>
    <lineage>
        <taxon>Bacteria</taxon>
        <taxon>Bacillati</taxon>
        <taxon>Actinomycetota</taxon>
        <taxon>Actinomycetes</taxon>
        <taxon>Mycobacteriales</taxon>
        <taxon>Nocardiaceae</taxon>
        <taxon>Williamsia</taxon>
    </lineage>
</organism>
<dbReference type="Proteomes" id="UP000186218">
    <property type="component" value="Unassembled WGS sequence"/>
</dbReference>
<dbReference type="Gene3D" id="3.20.20.410">
    <property type="entry name" value="Protein of unknown function UPF0759"/>
    <property type="match status" value="1"/>
</dbReference>
<sequence>MTVRVGTSGWVYPPWRGTFYPKGLVQRRELEYLSHTLNSVEINGTFYSLQRPESFRRWAEQVPDDFAFAVKGPRFITHMKKLVDVDVPLANFFASGVLALGRRLGPVLWQLPATTRFDPAVLADFVGRLPTTTTAAADLATHHDNRLDGRALTSVDTDRPLRYALEVRNPEFADPAAYRILREANVALVLADSAGRFPVINEDTADFGYLRLHGDSELYVSGYTDEALDRWATTVRARARGGDVYVYFDNDTKVRAPIDARGLLGRLA</sequence>
<dbReference type="InterPro" id="IPR002763">
    <property type="entry name" value="DUF72"/>
</dbReference>
<dbReference type="InterPro" id="IPR036520">
    <property type="entry name" value="UPF0759_sf"/>
</dbReference>